<dbReference type="AlphaFoldDB" id="A0A0C3LJE0"/>
<reference evidence="4" key="2">
    <citation type="submission" date="2015-01" db="EMBL/GenBank/DDBJ databases">
        <title>Evolutionary Origins and Diversification of the Mycorrhizal Mutualists.</title>
        <authorList>
            <consortium name="DOE Joint Genome Institute"/>
            <consortium name="Mycorrhizal Genomics Consortium"/>
            <person name="Kohler A."/>
            <person name="Kuo A."/>
            <person name="Nagy L.G."/>
            <person name="Floudas D."/>
            <person name="Copeland A."/>
            <person name="Barry K.W."/>
            <person name="Cichocki N."/>
            <person name="Veneault-Fourrey C."/>
            <person name="LaButti K."/>
            <person name="Lindquist E.A."/>
            <person name="Lipzen A."/>
            <person name="Lundell T."/>
            <person name="Morin E."/>
            <person name="Murat C."/>
            <person name="Riley R."/>
            <person name="Ohm R."/>
            <person name="Sun H."/>
            <person name="Tunlid A."/>
            <person name="Henrissat B."/>
            <person name="Grigoriev I.V."/>
            <person name="Hibbett D.S."/>
            <person name="Martin F."/>
        </authorList>
    </citation>
    <scope>NUCLEOTIDE SEQUENCE [LARGE SCALE GENOMIC DNA]</scope>
    <source>
        <strain evidence="4">MUT 4182</strain>
    </source>
</reference>
<dbReference type="HOGENOM" id="CLU_863698_0_0_1"/>
<feature type="region of interest" description="Disordered" evidence="1">
    <location>
        <begin position="134"/>
        <end position="165"/>
    </location>
</feature>
<dbReference type="SUPFAM" id="SSF50370">
    <property type="entry name" value="Ricin B-like lectins"/>
    <property type="match status" value="2"/>
</dbReference>
<name>A0A0C3LJE0_9AGAM</name>
<feature type="compositionally biased region" description="Gly residues" evidence="1">
    <location>
        <begin position="135"/>
        <end position="149"/>
    </location>
</feature>
<evidence type="ECO:0000313" key="3">
    <source>
        <dbReference type="EMBL" id="KIO34198.1"/>
    </source>
</evidence>
<feature type="domain" description="Ricin B lectin" evidence="2">
    <location>
        <begin position="4"/>
        <end position="133"/>
    </location>
</feature>
<protein>
    <recommendedName>
        <fullName evidence="2">Ricin B lectin domain-containing protein</fullName>
    </recommendedName>
</protein>
<gene>
    <name evidence="3" type="ORF">M407DRAFT_240784</name>
</gene>
<dbReference type="PROSITE" id="PS50231">
    <property type="entry name" value="RICIN_B_LECTIN"/>
    <property type="match status" value="2"/>
</dbReference>
<dbReference type="InterPro" id="IPR000772">
    <property type="entry name" value="Ricin_B_lectin"/>
</dbReference>
<feature type="compositionally biased region" description="Low complexity" evidence="1">
    <location>
        <begin position="150"/>
        <end position="161"/>
    </location>
</feature>
<dbReference type="Gene3D" id="2.80.10.50">
    <property type="match status" value="2"/>
</dbReference>
<dbReference type="Pfam" id="PF14200">
    <property type="entry name" value="RicinB_lectin_2"/>
    <property type="match status" value="3"/>
</dbReference>
<proteinExistence type="predicted"/>
<accession>A0A0C3LJE0</accession>
<evidence type="ECO:0000259" key="2">
    <source>
        <dbReference type="SMART" id="SM00458"/>
    </source>
</evidence>
<dbReference type="EMBL" id="KN822944">
    <property type="protein sequence ID" value="KIO34198.1"/>
    <property type="molecule type" value="Genomic_DNA"/>
</dbReference>
<sequence>MVQAGTYRLRNVKSGTYLDESNKDKGKIHGWENRPQNNNQKWVFEPAGQDSFRIRNAEHGRYVSTNGAHDNADVKASTGDQDVWTFKNEGRGYAIYLQGSNHVIDLDMGKDDDGTRVSIWPYTGAHWQLWDLEEVGGGSRGGQPSGQPGGNQWSSGNQQQQYRGAVQTGRYRVHNVHTGTALDLAGGKPDDGTPVIAWSSGTGSNQTWNLEAGSNGYRFRNGASNTYLGYTNLEQGELLCGRGGPVEWTVTPADQGYHIHPAQNQNLVLDLAEGKRDDGAKICLWAKNDGNNQKWRFDQA</sequence>
<dbReference type="OrthoDB" id="2131701at2759"/>
<feature type="domain" description="Ricin B lectin" evidence="2">
    <location>
        <begin position="168"/>
        <end position="298"/>
    </location>
</feature>
<evidence type="ECO:0000256" key="1">
    <source>
        <dbReference type="SAM" id="MobiDB-lite"/>
    </source>
</evidence>
<evidence type="ECO:0000313" key="4">
    <source>
        <dbReference type="Proteomes" id="UP000054248"/>
    </source>
</evidence>
<dbReference type="SMART" id="SM00458">
    <property type="entry name" value="RICIN"/>
    <property type="match status" value="2"/>
</dbReference>
<dbReference type="CDD" id="cd23455">
    <property type="entry name" value="beta-trefoil_Ricin_RSA"/>
    <property type="match status" value="1"/>
</dbReference>
<organism evidence="3 4">
    <name type="scientific">Tulasnella calospora MUT 4182</name>
    <dbReference type="NCBI Taxonomy" id="1051891"/>
    <lineage>
        <taxon>Eukaryota</taxon>
        <taxon>Fungi</taxon>
        <taxon>Dikarya</taxon>
        <taxon>Basidiomycota</taxon>
        <taxon>Agaricomycotina</taxon>
        <taxon>Agaricomycetes</taxon>
        <taxon>Cantharellales</taxon>
        <taxon>Tulasnellaceae</taxon>
        <taxon>Tulasnella</taxon>
    </lineage>
</organism>
<feature type="compositionally biased region" description="Basic and acidic residues" evidence="1">
    <location>
        <begin position="20"/>
        <end position="32"/>
    </location>
</feature>
<feature type="region of interest" description="Disordered" evidence="1">
    <location>
        <begin position="18"/>
        <end position="39"/>
    </location>
</feature>
<dbReference type="InterPro" id="IPR035992">
    <property type="entry name" value="Ricin_B-like_lectins"/>
</dbReference>
<keyword evidence="4" id="KW-1185">Reference proteome</keyword>
<dbReference type="Proteomes" id="UP000054248">
    <property type="component" value="Unassembled WGS sequence"/>
</dbReference>
<dbReference type="CDD" id="cd23422">
    <property type="entry name" value="beta-trefoil_Ricin_MPL_CNL"/>
    <property type="match status" value="1"/>
</dbReference>
<reference evidence="3 4" key="1">
    <citation type="submission" date="2014-04" db="EMBL/GenBank/DDBJ databases">
        <authorList>
            <consortium name="DOE Joint Genome Institute"/>
            <person name="Kuo A."/>
            <person name="Girlanda M."/>
            <person name="Perotto S."/>
            <person name="Kohler A."/>
            <person name="Nagy L.G."/>
            <person name="Floudas D."/>
            <person name="Copeland A."/>
            <person name="Barry K.W."/>
            <person name="Cichocki N."/>
            <person name="Veneault-Fourrey C."/>
            <person name="LaButti K."/>
            <person name="Lindquist E.A."/>
            <person name="Lipzen A."/>
            <person name="Lundell T."/>
            <person name="Morin E."/>
            <person name="Murat C."/>
            <person name="Sun H."/>
            <person name="Tunlid A."/>
            <person name="Henrissat B."/>
            <person name="Grigoriev I.V."/>
            <person name="Hibbett D.S."/>
            <person name="Martin F."/>
            <person name="Nordberg H.P."/>
            <person name="Cantor M.N."/>
            <person name="Hua S.X."/>
        </authorList>
    </citation>
    <scope>NUCLEOTIDE SEQUENCE [LARGE SCALE GENOMIC DNA]</scope>
    <source>
        <strain evidence="3 4">MUT 4182</strain>
    </source>
</reference>